<comment type="similarity">
    <text evidence="1 7">Belongs to the universal ribosomal protein uS5 family.</text>
</comment>
<dbReference type="Gene3D" id="3.30.230.10">
    <property type="match status" value="1"/>
</dbReference>
<protein>
    <recommendedName>
        <fullName evidence="4">Small ribosomal subunit protein uS5</fullName>
    </recommendedName>
    <alternativeName>
        <fullName evidence="5">30S ribosomal protein S5</fullName>
    </alternativeName>
</protein>
<evidence type="ECO:0000313" key="9">
    <source>
        <dbReference type="EMBL" id="RKX68503.1"/>
    </source>
</evidence>
<evidence type="ECO:0000256" key="7">
    <source>
        <dbReference type="RuleBase" id="RU003823"/>
    </source>
</evidence>
<evidence type="ECO:0000256" key="2">
    <source>
        <dbReference type="ARBA" id="ARBA00022980"/>
    </source>
</evidence>
<keyword evidence="2 6" id="KW-0689">Ribosomal protein</keyword>
<dbReference type="PROSITE" id="PS50881">
    <property type="entry name" value="S5_DSRBD"/>
    <property type="match status" value="1"/>
</dbReference>
<organism evidence="9 10">
    <name type="scientific">candidate division WOR-3 bacterium</name>
    <dbReference type="NCBI Taxonomy" id="2052148"/>
    <lineage>
        <taxon>Bacteria</taxon>
        <taxon>Bacteria division WOR-3</taxon>
    </lineage>
</organism>
<dbReference type="InterPro" id="IPR005324">
    <property type="entry name" value="Ribosomal_uS5_C"/>
</dbReference>
<dbReference type="InterPro" id="IPR020568">
    <property type="entry name" value="Ribosomal_Su5_D2-typ_SF"/>
</dbReference>
<dbReference type="SUPFAM" id="SSF54211">
    <property type="entry name" value="Ribosomal protein S5 domain 2-like"/>
    <property type="match status" value="1"/>
</dbReference>
<feature type="non-terminal residue" evidence="9">
    <location>
        <position position="117"/>
    </location>
</feature>
<evidence type="ECO:0000256" key="6">
    <source>
        <dbReference type="PROSITE-ProRule" id="PRU00268"/>
    </source>
</evidence>
<accession>A0A660SCW2</accession>
<reference evidence="9 10" key="1">
    <citation type="submission" date="2018-06" db="EMBL/GenBank/DDBJ databases">
        <title>Extensive metabolic versatility and redundancy in microbially diverse, dynamic hydrothermal sediments.</title>
        <authorList>
            <person name="Dombrowski N."/>
            <person name="Teske A."/>
            <person name="Baker B.J."/>
        </authorList>
    </citation>
    <scope>NUCLEOTIDE SEQUENCE [LARGE SCALE GENOMIC DNA]</scope>
    <source>
        <strain evidence="9">B36_G15</strain>
    </source>
</reference>
<dbReference type="Proteomes" id="UP000268469">
    <property type="component" value="Unassembled WGS sequence"/>
</dbReference>
<dbReference type="InterPro" id="IPR013810">
    <property type="entry name" value="Ribosomal_uS5_N"/>
</dbReference>
<evidence type="ECO:0000256" key="4">
    <source>
        <dbReference type="ARBA" id="ARBA00035255"/>
    </source>
</evidence>
<dbReference type="PANTHER" id="PTHR48277:SF1">
    <property type="entry name" value="MITOCHONDRIAL RIBOSOMAL PROTEIN S5"/>
    <property type="match status" value="1"/>
</dbReference>
<evidence type="ECO:0000256" key="5">
    <source>
        <dbReference type="ARBA" id="ARBA00035519"/>
    </source>
</evidence>
<dbReference type="AlphaFoldDB" id="A0A660SCW2"/>
<dbReference type="Pfam" id="PF00333">
    <property type="entry name" value="Ribosomal_S5"/>
    <property type="match status" value="1"/>
</dbReference>
<keyword evidence="3 6" id="KW-0687">Ribonucleoprotein</keyword>
<dbReference type="GO" id="GO:0006412">
    <property type="term" value="P:translation"/>
    <property type="evidence" value="ECO:0007669"/>
    <property type="project" value="InterPro"/>
</dbReference>
<comment type="caution">
    <text evidence="9">The sequence shown here is derived from an EMBL/GenBank/DDBJ whole genome shotgun (WGS) entry which is preliminary data.</text>
</comment>
<dbReference type="InterPro" id="IPR000851">
    <property type="entry name" value="Ribosomal_uS5"/>
</dbReference>
<gene>
    <name evidence="9" type="primary">rpsE</name>
    <name evidence="9" type="ORF">DRP53_10665</name>
</gene>
<dbReference type="GO" id="GO:0003735">
    <property type="term" value="F:structural constituent of ribosome"/>
    <property type="evidence" value="ECO:0007669"/>
    <property type="project" value="UniProtKB-UniRule"/>
</dbReference>
<evidence type="ECO:0000256" key="3">
    <source>
        <dbReference type="ARBA" id="ARBA00023274"/>
    </source>
</evidence>
<dbReference type="GO" id="GO:0005840">
    <property type="term" value="C:ribosome"/>
    <property type="evidence" value="ECO:0007669"/>
    <property type="project" value="UniProtKB-KW"/>
</dbReference>
<dbReference type="GO" id="GO:1990904">
    <property type="term" value="C:ribonucleoprotein complex"/>
    <property type="evidence" value="ECO:0007669"/>
    <property type="project" value="UniProtKB-UniRule"/>
</dbReference>
<feature type="domain" description="S5 DRBM" evidence="8">
    <location>
        <begin position="8"/>
        <end position="71"/>
    </location>
</feature>
<evidence type="ECO:0000313" key="10">
    <source>
        <dbReference type="Proteomes" id="UP000268469"/>
    </source>
</evidence>
<dbReference type="Gene3D" id="3.30.160.20">
    <property type="match status" value="1"/>
</dbReference>
<dbReference type="GO" id="GO:0003723">
    <property type="term" value="F:RNA binding"/>
    <property type="evidence" value="ECO:0007669"/>
    <property type="project" value="InterPro"/>
</dbReference>
<evidence type="ECO:0000256" key="1">
    <source>
        <dbReference type="ARBA" id="ARBA00008945"/>
    </source>
</evidence>
<dbReference type="SUPFAM" id="SSF54768">
    <property type="entry name" value="dsRNA-binding domain-like"/>
    <property type="match status" value="1"/>
</dbReference>
<dbReference type="Pfam" id="PF03719">
    <property type="entry name" value="Ribosomal_S5_C"/>
    <property type="match status" value="1"/>
</dbReference>
<sequence>MREKEGEYYERVIELKRVSKVVKGGKRFKLYACVVVGDGQGRVGIAHAKAPEVAPAIKKATQIARKNMVKIPIIDGAIPHQVIGKFGASKVLLKPASVGTGIIASTAVRAVCEAAGI</sequence>
<dbReference type="PANTHER" id="PTHR48277">
    <property type="entry name" value="MITOCHONDRIAL RIBOSOMAL PROTEIN S5"/>
    <property type="match status" value="1"/>
</dbReference>
<evidence type="ECO:0000259" key="8">
    <source>
        <dbReference type="PROSITE" id="PS50881"/>
    </source>
</evidence>
<dbReference type="InterPro" id="IPR014721">
    <property type="entry name" value="Ribsml_uS5_D2-typ_fold_subgr"/>
</dbReference>
<name>A0A660SCW2_UNCW3</name>
<proteinExistence type="inferred from homology"/>
<dbReference type="EMBL" id="QNBE01000156">
    <property type="protein sequence ID" value="RKX68503.1"/>
    <property type="molecule type" value="Genomic_DNA"/>
</dbReference>